<reference evidence="4" key="1">
    <citation type="submission" date="2016-10" db="EMBL/GenBank/DDBJ databases">
        <authorList>
            <person name="Varghese N."/>
            <person name="Submissions S."/>
        </authorList>
    </citation>
    <scope>NUCLEOTIDE SEQUENCE [LARGE SCALE GENOMIC DNA]</scope>
    <source>
        <strain evidence="4">CGMCC 4.6856</strain>
    </source>
</reference>
<feature type="region of interest" description="Disordered" evidence="1">
    <location>
        <begin position="1"/>
        <end position="40"/>
    </location>
</feature>
<protein>
    <submittedName>
        <fullName evidence="3">Uncharacterized protein</fullName>
    </submittedName>
</protein>
<evidence type="ECO:0000313" key="3">
    <source>
        <dbReference type="EMBL" id="SER12282.1"/>
    </source>
</evidence>
<keyword evidence="2" id="KW-1133">Transmembrane helix</keyword>
<dbReference type="STRING" id="1036181.SAMN05421756_10912"/>
<name>A0A1H9LL94_9ACTN</name>
<organism evidence="3 4">
    <name type="scientific">Microlunatus flavus</name>
    <dbReference type="NCBI Taxonomy" id="1036181"/>
    <lineage>
        <taxon>Bacteria</taxon>
        <taxon>Bacillati</taxon>
        <taxon>Actinomycetota</taxon>
        <taxon>Actinomycetes</taxon>
        <taxon>Propionibacteriales</taxon>
        <taxon>Propionibacteriaceae</taxon>
        <taxon>Microlunatus</taxon>
    </lineage>
</organism>
<feature type="transmembrane region" description="Helical" evidence="2">
    <location>
        <begin position="78"/>
        <end position="99"/>
    </location>
</feature>
<keyword evidence="2" id="KW-0812">Transmembrane</keyword>
<dbReference type="RefSeq" id="WP_139209970.1">
    <property type="nucleotide sequence ID" value="NZ_FOFA01000009.1"/>
</dbReference>
<dbReference type="EMBL" id="FOFA01000009">
    <property type="protein sequence ID" value="SER12282.1"/>
    <property type="molecule type" value="Genomic_DNA"/>
</dbReference>
<accession>A0A1H9LL94</accession>
<evidence type="ECO:0000256" key="2">
    <source>
        <dbReference type="SAM" id="Phobius"/>
    </source>
</evidence>
<feature type="transmembrane region" description="Helical" evidence="2">
    <location>
        <begin position="47"/>
        <end position="66"/>
    </location>
</feature>
<evidence type="ECO:0000256" key="1">
    <source>
        <dbReference type="SAM" id="MobiDB-lite"/>
    </source>
</evidence>
<evidence type="ECO:0000313" key="4">
    <source>
        <dbReference type="Proteomes" id="UP000198504"/>
    </source>
</evidence>
<dbReference type="AlphaFoldDB" id="A0A1H9LL94"/>
<keyword evidence="2" id="KW-0472">Membrane</keyword>
<sequence>MSLDPTRTPAPGGPDLTPTKSLPEPNGSWIGSGGTSSNRAADSGNKIANWMMICGIAASILGAILWVANQDYGGNAAWAQFGLIISVNGEAVALLGLLARAIRAPRGPGVTD</sequence>
<dbReference type="Proteomes" id="UP000198504">
    <property type="component" value="Unassembled WGS sequence"/>
</dbReference>
<gene>
    <name evidence="3" type="ORF">SAMN05421756_10912</name>
</gene>
<proteinExistence type="predicted"/>
<keyword evidence="4" id="KW-1185">Reference proteome</keyword>